<evidence type="ECO:0000313" key="2">
    <source>
        <dbReference type="EMBL" id="WFF83085.1"/>
    </source>
</evidence>
<proteinExistence type="predicted"/>
<dbReference type="EMBL" id="CP120956">
    <property type="protein sequence ID" value="WFF83085.1"/>
    <property type="molecule type" value="Genomic_DNA"/>
</dbReference>
<keyword evidence="1" id="KW-0472">Membrane</keyword>
<dbReference type="RefSeq" id="WP_128422606.1">
    <property type="nucleotide sequence ID" value="NZ_CBCSDN010000088.1"/>
</dbReference>
<keyword evidence="1" id="KW-0812">Transmembrane</keyword>
<organism evidence="2 3">
    <name type="scientific">Delftia tsuruhatensis</name>
    <dbReference type="NCBI Taxonomy" id="180282"/>
    <lineage>
        <taxon>Bacteria</taxon>
        <taxon>Pseudomonadati</taxon>
        <taxon>Pseudomonadota</taxon>
        <taxon>Betaproteobacteria</taxon>
        <taxon>Burkholderiales</taxon>
        <taxon>Comamonadaceae</taxon>
        <taxon>Delftia</taxon>
    </lineage>
</organism>
<reference evidence="2" key="1">
    <citation type="submission" date="2023-03" db="EMBL/GenBank/DDBJ databases">
        <title>Synergistic degradation of erythromycin by symbiotic bacteria Ery-6A and Ery-6B and application in simulated water remediation.</title>
        <authorList>
            <person name="Xu S."/>
        </authorList>
    </citation>
    <scope>NUCLEOTIDE SEQUENCE</scope>
    <source>
        <strain evidence="2">Ery-6A</strain>
    </source>
</reference>
<sequence length="148" mass="17140">MIEKFIYLTIALFVMHMASLLIFLLIPTKMELSAIEGMRISKIFEKLGDPQYSLEVKGIFAWQINHKIIRKNIEIRTSGLEVDLNAFPRSIKIANTLGDHTQYFKISKFSRFDEINGGFVRKTIITVWPYGDFLINKEIIEAKDQKPS</sequence>
<gene>
    <name evidence="2" type="ORF">PYR84_10420</name>
</gene>
<name>A0AAX3SSW5_9BURK</name>
<keyword evidence="1" id="KW-1133">Transmembrane helix</keyword>
<feature type="transmembrane region" description="Helical" evidence="1">
    <location>
        <begin position="6"/>
        <end position="26"/>
    </location>
</feature>
<evidence type="ECO:0000256" key="1">
    <source>
        <dbReference type="SAM" id="Phobius"/>
    </source>
</evidence>
<protein>
    <submittedName>
        <fullName evidence="2">Uncharacterized protein</fullName>
    </submittedName>
</protein>
<dbReference type="Proteomes" id="UP001219066">
    <property type="component" value="Chromosome"/>
</dbReference>
<evidence type="ECO:0000313" key="3">
    <source>
        <dbReference type="Proteomes" id="UP001219066"/>
    </source>
</evidence>
<accession>A0AAX3SSW5</accession>
<dbReference type="AlphaFoldDB" id="A0AAX3SSW5"/>